<evidence type="ECO:0000256" key="2">
    <source>
        <dbReference type="ARBA" id="ARBA00023125"/>
    </source>
</evidence>
<dbReference type="SUPFAM" id="SSF46689">
    <property type="entry name" value="Homeodomain-like"/>
    <property type="match status" value="1"/>
</dbReference>
<evidence type="ECO:0000259" key="5">
    <source>
        <dbReference type="PROSITE" id="PS50977"/>
    </source>
</evidence>
<dbReference type="InterPro" id="IPR009057">
    <property type="entry name" value="Homeodomain-like_sf"/>
</dbReference>
<accession>A0ABS2AGA6</accession>
<keyword evidence="7" id="KW-1185">Reference proteome</keyword>
<name>A0ABS2AGA6_9ACTN</name>
<evidence type="ECO:0000313" key="6">
    <source>
        <dbReference type="EMBL" id="MBM2618843.1"/>
    </source>
</evidence>
<proteinExistence type="predicted"/>
<evidence type="ECO:0000256" key="3">
    <source>
        <dbReference type="ARBA" id="ARBA00023163"/>
    </source>
</evidence>
<dbReference type="Pfam" id="PF00440">
    <property type="entry name" value="TetR_N"/>
    <property type="match status" value="1"/>
</dbReference>
<dbReference type="InterPro" id="IPR001647">
    <property type="entry name" value="HTH_TetR"/>
</dbReference>
<organism evidence="6 7">
    <name type="scientific">Paractinoplanes ovalisporus</name>
    <dbReference type="NCBI Taxonomy" id="2810368"/>
    <lineage>
        <taxon>Bacteria</taxon>
        <taxon>Bacillati</taxon>
        <taxon>Actinomycetota</taxon>
        <taxon>Actinomycetes</taxon>
        <taxon>Micromonosporales</taxon>
        <taxon>Micromonosporaceae</taxon>
        <taxon>Paractinoplanes</taxon>
    </lineage>
</organism>
<protein>
    <submittedName>
        <fullName evidence="6">TetR/AcrR family transcriptional regulator</fullName>
    </submittedName>
</protein>
<dbReference type="PROSITE" id="PS50977">
    <property type="entry name" value="HTH_TETR_2"/>
    <property type="match status" value="1"/>
</dbReference>
<feature type="DNA-binding region" description="H-T-H motif" evidence="4">
    <location>
        <begin position="35"/>
        <end position="54"/>
    </location>
</feature>
<dbReference type="PANTHER" id="PTHR30055">
    <property type="entry name" value="HTH-TYPE TRANSCRIPTIONAL REGULATOR RUTR"/>
    <property type="match status" value="1"/>
</dbReference>
<dbReference type="EMBL" id="JAENHP010000008">
    <property type="protein sequence ID" value="MBM2618843.1"/>
    <property type="molecule type" value="Genomic_DNA"/>
</dbReference>
<feature type="domain" description="HTH tetR-type" evidence="5">
    <location>
        <begin position="12"/>
        <end position="72"/>
    </location>
</feature>
<dbReference type="RefSeq" id="WP_203378850.1">
    <property type="nucleotide sequence ID" value="NZ_JAENHP010000008.1"/>
</dbReference>
<evidence type="ECO:0000256" key="1">
    <source>
        <dbReference type="ARBA" id="ARBA00023015"/>
    </source>
</evidence>
<keyword evidence="2 4" id="KW-0238">DNA-binding</keyword>
<evidence type="ECO:0000313" key="7">
    <source>
        <dbReference type="Proteomes" id="UP000632138"/>
    </source>
</evidence>
<reference evidence="6 7" key="1">
    <citation type="submission" date="2021-01" db="EMBL/GenBank/DDBJ databases">
        <title>Actinoplanes sp. nov. LDG1-06 isolated from lichen.</title>
        <authorList>
            <person name="Saeng-In P."/>
            <person name="Phongsopitanun W."/>
            <person name="Kanchanasin P."/>
            <person name="Yuki M."/>
            <person name="Kudo T."/>
            <person name="Ohkuma M."/>
            <person name="Tanasupawat S."/>
        </authorList>
    </citation>
    <scope>NUCLEOTIDE SEQUENCE [LARGE SCALE GENOMIC DNA]</scope>
    <source>
        <strain evidence="6 7">LDG1-06</strain>
    </source>
</reference>
<sequence>MPEPGLRERKKQQVRLQISHAATTLIIERGFDAVSVTEIAERAGVSRMTVFNYFPRKEDMFYDRVPLIRDLITAAVRNRPESQTPQTALRDLALKIADPDHPLPGYPDQLLAFWQVAADSPALRARAREIAEETESLVTDLLTEAGAPAPRMTAALMAAAFRVCLRDAAHALAAGTLSLPELRARLTHTLDAAAAAGRHSEPELLLDPEPPHR</sequence>
<keyword evidence="1" id="KW-0805">Transcription regulation</keyword>
<dbReference type="Proteomes" id="UP000632138">
    <property type="component" value="Unassembled WGS sequence"/>
</dbReference>
<keyword evidence="3" id="KW-0804">Transcription</keyword>
<evidence type="ECO:0000256" key="4">
    <source>
        <dbReference type="PROSITE-ProRule" id="PRU00335"/>
    </source>
</evidence>
<dbReference type="Gene3D" id="1.10.357.10">
    <property type="entry name" value="Tetracycline Repressor, domain 2"/>
    <property type="match status" value="1"/>
</dbReference>
<dbReference type="InterPro" id="IPR050109">
    <property type="entry name" value="HTH-type_TetR-like_transc_reg"/>
</dbReference>
<dbReference type="PRINTS" id="PR00455">
    <property type="entry name" value="HTHTETR"/>
</dbReference>
<comment type="caution">
    <text evidence="6">The sequence shown here is derived from an EMBL/GenBank/DDBJ whole genome shotgun (WGS) entry which is preliminary data.</text>
</comment>
<dbReference type="PANTHER" id="PTHR30055:SF234">
    <property type="entry name" value="HTH-TYPE TRANSCRIPTIONAL REGULATOR BETI"/>
    <property type="match status" value="1"/>
</dbReference>
<gene>
    <name evidence="6" type="ORF">JIG36_25115</name>
</gene>